<evidence type="ECO:0000313" key="1">
    <source>
        <dbReference type="EMBL" id="KAI3708593.1"/>
    </source>
</evidence>
<reference evidence="1 2" key="2">
    <citation type="journal article" date="2022" name="Mol. Ecol. Resour.">
        <title>The genomes of chicory, endive, great burdock and yacon provide insights into Asteraceae paleo-polyploidization history and plant inulin production.</title>
        <authorList>
            <person name="Fan W."/>
            <person name="Wang S."/>
            <person name="Wang H."/>
            <person name="Wang A."/>
            <person name="Jiang F."/>
            <person name="Liu H."/>
            <person name="Zhao H."/>
            <person name="Xu D."/>
            <person name="Zhang Y."/>
        </authorList>
    </citation>
    <scope>NUCLEOTIDE SEQUENCE [LARGE SCALE GENOMIC DNA]</scope>
    <source>
        <strain evidence="2">cv. Punajuju</strain>
        <tissue evidence="1">Leaves</tissue>
    </source>
</reference>
<sequence>MFLSPLLSFVLVLLDDMIKISQILPRVATDWNFVENFQASVPDKQEKISSGETKEKRKFSGSSCTSNTFLTGFHTISWVQSALWLTSLQMIFGIVAVVAKFEG</sequence>
<accession>A0ACB9AFV3</accession>
<comment type="caution">
    <text evidence="1">The sequence shown here is derived from an EMBL/GenBank/DDBJ whole genome shotgun (WGS) entry which is preliminary data.</text>
</comment>
<evidence type="ECO:0000313" key="2">
    <source>
        <dbReference type="Proteomes" id="UP001055811"/>
    </source>
</evidence>
<dbReference type="Proteomes" id="UP001055811">
    <property type="component" value="Linkage Group LG07"/>
</dbReference>
<organism evidence="1 2">
    <name type="scientific">Cichorium intybus</name>
    <name type="common">Chicory</name>
    <dbReference type="NCBI Taxonomy" id="13427"/>
    <lineage>
        <taxon>Eukaryota</taxon>
        <taxon>Viridiplantae</taxon>
        <taxon>Streptophyta</taxon>
        <taxon>Embryophyta</taxon>
        <taxon>Tracheophyta</taxon>
        <taxon>Spermatophyta</taxon>
        <taxon>Magnoliopsida</taxon>
        <taxon>eudicotyledons</taxon>
        <taxon>Gunneridae</taxon>
        <taxon>Pentapetalae</taxon>
        <taxon>asterids</taxon>
        <taxon>campanulids</taxon>
        <taxon>Asterales</taxon>
        <taxon>Asteraceae</taxon>
        <taxon>Cichorioideae</taxon>
        <taxon>Cichorieae</taxon>
        <taxon>Cichoriinae</taxon>
        <taxon>Cichorium</taxon>
    </lineage>
</organism>
<proteinExistence type="predicted"/>
<protein>
    <submittedName>
        <fullName evidence="1">Uncharacterized protein</fullName>
    </submittedName>
</protein>
<dbReference type="EMBL" id="CM042015">
    <property type="protein sequence ID" value="KAI3708593.1"/>
    <property type="molecule type" value="Genomic_DNA"/>
</dbReference>
<reference evidence="2" key="1">
    <citation type="journal article" date="2022" name="Mol. Ecol. Resour.">
        <title>The genomes of chicory, endive, great burdock and yacon provide insights into Asteraceae palaeo-polyploidization history and plant inulin production.</title>
        <authorList>
            <person name="Fan W."/>
            <person name="Wang S."/>
            <person name="Wang H."/>
            <person name="Wang A."/>
            <person name="Jiang F."/>
            <person name="Liu H."/>
            <person name="Zhao H."/>
            <person name="Xu D."/>
            <person name="Zhang Y."/>
        </authorList>
    </citation>
    <scope>NUCLEOTIDE SEQUENCE [LARGE SCALE GENOMIC DNA]</scope>
    <source>
        <strain evidence="2">cv. Punajuju</strain>
    </source>
</reference>
<keyword evidence="2" id="KW-1185">Reference proteome</keyword>
<gene>
    <name evidence="1" type="ORF">L2E82_37870</name>
</gene>
<name>A0ACB9AFV3_CICIN</name>